<dbReference type="EMBL" id="CP017708">
    <property type="protein sequence ID" value="WAN69889.1"/>
    <property type="molecule type" value="Genomic_DNA"/>
</dbReference>
<dbReference type="AlphaFoldDB" id="A0A9Q9UWH8"/>
<protein>
    <submittedName>
        <fullName evidence="1">Uncharacterized protein</fullName>
    </submittedName>
</protein>
<dbReference type="Proteomes" id="UP000176944">
    <property type="component" value="Chromosome"/>
</dbReference>
<accession>A0A9Q9UWH8</accession>
<evidence type="ECO:0000313" key="1">
    <source>
        <dbReference type="EMBL" id="WAN69889.1"/>
    </source>
</evidence>
<proteinExistence type="predicted"/>
<reference evidence="1" key="1">
    <citation type="journal article" date="2017" name="Proc. Natl. Acad. Sci. U.S.A.">
        <title>Comparative genomics uncovers the prolific and distinctive metabolic potential of the cyanobacterial genus Moorea.</title>
        <authorList>
            <person name="Leao T."/>
            <person name="Castelao G."/>
            <person name="Korobeynikov A."/>
            <person name="Monroe E.A."/>
            <person name="Podell S."/>
            <person name="Glukhov E."/>
            <person name="Allen E.E."/>
            <person name="Gerwick W.H."/>
            <person name="Gerwick L."/>
        </authorList>
    </citation>
    <scope>NUCLEOTIDE SEQUENCE</scope>
    <source>
        <strain evidence="1">JHB</strain>
    </source>
</reference>
<name>A0A9Q9UWH8_MOOP1</name>
<gene>
    <name evidence="1" type="ORF">BJP36_38005</name>
</gene>
<organism evidence="1">
    <name type="scientific">Moorena producens (strain JHB)</name>
    <dbReference type="NCBI Taxonomy" id="1454205"/>
    <lineage>
        <taxon>Bacteria</taxon>
        <taxon>Bacillati</taxon>
        <taxon>Cyanobacteriota</taxon>
        <taxon>Cyanophyceae</taxon>
        <taxon>Coleofasciculales</taxon>
        <taxon>Coleofasciculaceae</taxon>
        <taxon>Moorena</taxon>
    </lineage>
</organism>
<sequence>MGLGRGEWARGVWEVWGVGGVWEVWEVKSATLVHCSGDPLFR</sequence>
<reference evidence="1" key="2">
    <citation type="submission" date="2022-10" db="EMBL/GenBank/DDBJ databases">
        <authorList>
            <person name="Ngo T.-E."/>
        </authorList>
    </citation>
    <scope>NUCLEOTIDE SEQUENCE</scope>
    <source>
        <strain evidence="1">JHB</strain>
    </source>
</reference>